<feature type="compositionally biased region" description="Basic and acidic residues" evidence="1">
    <location>
        <begin position="1"/>
        <end position="10"/>
    </location>
</feature>
<name>A0AAV9IRA6_CYACA</name>
<evidence type="ECO:0000313" key="3">
    <source>
        <dbReference type="Proteomes" id="UP001301350"/>
    </source>
</evidence>
<organism evidence="2 3">
    <name type="scientific">Cyanidium caldarium</name>
    <name type="common">Red alga</name>
    <dbReference type="NCBI Taxonomy" id="2771"/>
    <lineage>
        <taxon>Eukaryota</taxon>
        <taxon>Rhodophyta</taxon>
        <taxon>Bangiophyceae</taxon>
        <taxon>Cyanidiales</taxon>
        <taxon>Cyanidiaceae</taxon>
        <taxon>Cyanidium</taxon>
    </lineage>
</organism>
<feature type="region of interest" description="Disordered" evidence="1">
    <location>
        <begin position="404"/>
        <end position="446"/>
    </location>
</feature>
<dbReference type="Proteomes" id="UP001301350">
    <property type="component" value="Unassembled WGS sequence"/>
</dbReference>
<feature type="region of interest" description="Disordered" evidence="1">
    <location>
        <begin position="480"/>
        <end position="515"/>
    </location>
</feature>
<accession>A0AAV9IRA6</accession>
<gene>
    <name evidence="2" type="ORF">CDCA_CDCA03G0818</name>
</gene>
<sequence>MTDGSPHDRVTAAVDKAVEEEWGASDAHHSSSSSSSDDDDDAGAPLGRVALFGAETAADSTSPSFPVPDHRTPFTEEEQAARCRALGLKPLPEYRVEEIRQTTRDVLRVLAMLYDVPRGRTRVELELSIVKRLAEYHPNNPEYDVSNYEATERVRPSAATPAAPRSLVGDRLEPRGRGLRTGADGFASSEIHWFGEAGRVPLLPATGYGISQWADTAAAREALAATATAAAEPDSLRGGLFHFAEEEGDVMLGMTPQVRAAYRWCARCGTHVSTRFHNWYLHILKCDPYYYQNELAAFYGNKMAGAAPVLPPYGYAAGKYTSVEQEQHALASRAKYTAALHGLGPERVRVVSNAWRYWESEQQRQPETLQAQVEALARLYRHRQWVRMLMEADEAPFRTALREISTAGEDGARPDRLRSRAADGDGGARPASPKRPHIEASEGRREAREKKYMSALHQLGLARSTEEIAQVQREFETAFATRFAPRPPAVRRVDHPPPLPPTLEQQTLLSLQPRE</sequence>
<protein>
    <submittedName>
        <fullName evidence="2">Uncharacterized protein</fullName>
    </submittedName>
</protein>
<keyword evidence="3" id="KW-1185">Reference proteome</keyword>
<comment type="caution">
    <text evidence="2">The sequence shown here is derived from an EMBL/GenBank/DDBJ whole genome shotgun (WGS) entry which is preliminary data.</text>
</comment>
<feature type="compositionally biased region" description="Basic and acidic residues" evidence="1">
    <location>
        <begin position="410"/>
        <end position="423"/>
    </location>
</feature>
<feature type="compositionally biased region" description="Basic and acidic residues" evidence="1">
    <location>
        <begin position="436"/>
        <end position="446"/>
    </location>
</feature>
<feature type="compositionally biased region" description="Low complexity" evidence="1">
    <location>
        <begin position="502"/>
        <end position="515"/>
    </location>
</feature>
<dbReference type="AlphaFoldDB" id="A0AAV9IRA6"/>
<dbReference type="EMBL" id="JANCYW010000003">
    <property type="protein sequence ID" value="KAK4534793.1"/>
    <property type="molecule type" value="Genomic_DNA"/>
</dbReference>
<feature type="region of interest" description="Disordered" evidence="1">
    <location>
        <begin position="154"/>
        <end position="174"/>
    </location>
</feature>
<feature type="region of interest" description="Disordered" evidence="1">
    <location>
        <begin position="1"/>
        <end position="67"/>
    </location>
</feature>
<evidence type="ECO:0000256" key="1">
    <source>
        <dbReference type="SAM" id="MobiDB-lite"/>
    </source>
</evidence>
<proteinExistence type="predicted"/>
<reference evidence="2 3" key="1">
    <citation type="submission" date="2022-07" db="EMBL/GenBank/DDBJ databases">
        <title>Genome-wide signatures of adaptation to extreme environments.</title>
        <authorList>
            <person name="Cho C.H."/>
            <person name="Yoon H.S."/>
        </authorList>
    </citation>
    <scope>NUCLEOTIDE SEQUENCE [LARGE SCALE GENOMIC DNA]</scope>
    <source>
        <strain evidence="2 3">DBV 063 E5</strain>
    </source>
</reference>
<evidence type="ECO:0000313" key="2">
    <source>
        <dbReference type="EMBL" id="KAK4534793.1"/>
    </source>
</evidence>
<feature type="compositionally biased region" description="Low complexity" evidence="1">
    <location>
        <begin position="156"/>
        <end position="166"/>
    </location>
</feature>